<reference evidence="2 3" key="1">
    <citation type="journal article" date="2015" name="Stand. Genomic Sci.">
        <title>Complete genome sequence of and proposal of Thermofilum uzonense sp. nov. a novel hyperthermophilic crenarchaeon and emended description of the genus Thermofilum.</title>
        <authorList>
            <person name="Toshchakov S.V."/>
            <person name="Korzhenkov A.A."/>
            <person name="Samarov N.I."/>
            <person name="Mazunin I.O."/>
            <person name="Mozhey O.I."/>
            <person name="Shmyr I.S."/>
            <person name="Derbikova K.S."/>
            <person name="Taranov E.A."/>
            <person name="Dominova I.N."/>
            <person name="Bonch-Osmolovskaya E.A."/>
            <person name="Patrushev M.V."/>
            <person name="Podosokorskaya O.A."/>
            <person name="Kublanov I.V."/>
        </authorList>
    </citation>
    <scope>NUCLEOTIDE SEQUENCE [LARGE SCALE GENOMIC DNA]</scope>
    <source>
        <strain evidence="2 3">1807-2</strain>
    </source>
</reference>
<sequence length="182" mass="19734">MNPRGIILFLAGFFLGILASLLLAPFLSTQLQQSGSRLSTPIVYPTRSTVTPETPLASPALTVSKASSTLPTSALIEGQRNMSYIVYMSLSVQDVKSTVQSITVIAAKLGGYVSSTDFSEESGQRASVTIKVPAQIYKEAVKEISSLGRLDKLQENAIDVTDQWVDLNARLRNLKAEEDRLL</sequence>
<keyword evidence="3" id="KW-1185">Reference proteome</keyword>
<dbReference type="PATRIC" id="fig|1550241.5.peg.733"/>
<dbReference type="KEGG" id="thf:MA03_03465"/>
<evidence type="ECO:0000313" key="3">
    <source>
        <dbReference type="Proteomes" id="UP000067434"/>
    </source>
</evidence>
<dbReference type="Proteomes" id="UP000067434">
    <property type="component" value="Chromosome"/>
</dbReference>
<gene>
    <name evidence="2" type="ORF">MA03_03465</name>
</gene>
<dbReference type="EMBL" id="CP009961">
    <property type="protein sequence ID" value="AKG38529.1"/>
    <property type="molecule type" value="Genomic_DNA"/>
</dbReference>
<proteinExistence type="predicted"/>
<dbReference type="Pfam" id="PF14257">
    <property type="entry name" value="DUF4349"/>
    <property type="match status" value="1"/>
</dbReference>
<feature type="domain" description="DUF4349" evidence="1">
    <location>
        <begin position="82"/>
        <end position="182"/>
    </location>
</feature>
<dbReference type="HOGENOM" id="CLU_1478990_0_0_2"/>
<organism evidence="2 3">
    <name type="scientific">Infirmifilum uzonense</name>
    <dbReference type="NCBI Taxonomy" id="1550241"/>
    <lineage>
        <taxon>Archaea</taxon>
        <taxon>Thermoproteota</taxon>
        <taxon>Thermoprotei</taxon>
        <taxon>Thermofilales</taxon>
        <taxon>Thermofilaceae</taxon>
        <taxon>Infirmifilum</taxon>
    </lineage>
</organism>
<dbReference type="InterPro" id="IPR025645">
    <property type="entry name" value="DUF4349"/>
</dbReference>
<accession>A0A0F7FHA1</accession>
<protein>
    <recommendedName>
        <fullName evidence="1">DUF4349 domain-containing protein</fullName>
    </recommendedName>
</protein>
<evidence type="ECO:0000259" key="1">
    <source>
        <dbReference type="Pfam" id="PF14257"/>
    </source>
</evidence>
<dbReference type="STRING" id="1550241.MA03_03465"/>
<dbReference type="OrthoDB" id="242217at2157"/>
<name>A0A0F7FHA1_9CREN</name>
<dbReference type="AlphaFoldDB" id="A0A0F7FHA1"/>
<evidence type="ECO:0000313" key="2">
    <source>
        <dbReference type="EMBL" id="AKG38529.1"/>
    </source>
</evidence>